<dbReference type="PANTHER" id="PTHR44591">
    <property type="entry name" value="STRESS RESPONSE REGULATOR PROTEIN 1"/>
    <property type="match status" value="1"/>
</dbReference>
<organism evidence="5 6">
    <name type="scientific">Isosphaera pallida (strain ATCC 43644 / DSM 9630 / IS1B)</name>
    <dbReference type="NCBI Taxonomy" id="575540"/>
    <lineage>
        <taxon>Bacteria</taxon>
        <taxon>Pseudomonadati</taxon>
        <taxon>Planctomycetota</taxon>
        <taxon>Planctomycetia</taxon>
        <taxon>Isosphaerales</taxon>
        <taxon>Isosphaeraceae</taxon>
        <taxon>Isosphaera</taxon>
    </lineage>
</organism>
<evidence type="ECO:0000259" key="4">
    <source>
        <dbReference type="PROSITE" id="PS50110"/>
    </source>
</evidence>
<name>E8QZ63_ISOPI</name>
<evidence type="ECO:0000256" key="1">
    <source>
        <dbReference type="ARBA" id="ARBA00022553"/>
    </source>
</evidence>
<reference key="1">
    <citation type="submission" date="2010-11" db="EMBL/GenBank/DDBJ databases">
        <title>The complete sequence of chromosome of Isophaera pallida ATCC 43644.</title>
        <authorList>
            <consortium name="US DOE Joint Genome Institute (JGI-PGF)"/>
            <person name="Lucas S."/>
            <person name="Copeland A."/>
            <person name="Lapidus A."/>
            <person name="Bruce D."/>
            <person name="Goodwin L."/>
            <person name="Pitluck S."/>
            <person name="Kyrpides N."/>
            <person name="Mavromatis K."/>
            <person name="Pagani I."/>
            <person name="Ivanova N."/>
            <person name="Saunders E."/>
            <person name="Brettin T."/>
            <person name="Detter J.C."/>
            <person name="Han C."/>
            <person name="Tapia R."/>
            <person name="Land M."/>
            <person name="Hauser L."/>
            <person name="Markowitz V."/>
            <person name="Cheng J.-F."/>
            <person name="Hugenholtz P."/>
            <person name="Woyke T."/>
            <person name="Wu D."/>
            <person name="Eisen J.A."/>
        </authorList>
    </citation>
    <scope>NUCLEOTIDE SEQUENCE</scope>
    <source>
        <strain>ATCC 43644</strain>
    </source>
</reference>
<feature type="compositionally biased region" description="Low complexity" evidence="3">
    <location>
        <begin position="131"/>
        <end position="148"/>
    </location>
</feature>
<dbReference type="Pfam" id="PF00072">
    <property type="entry name" value="Response_reg"/>
    <property type="match status" value="1"/>
</dbReference>
<keyword evidence="6" id="KW-1185">Reference proteome</keyword>
<dbReference type="EMBL" id="CP002353">
    <property type="protein sequence ID" value="ADV63205.1"/>
    <property type="molecule type" value="Genomic_DNA"/>
</dbReference>
<feature type="domain" description="Response regulatory" evidence="4">
    <location>
        <begin position="7"/>
        <end position="125"/>
    </location>
</feature>
<keyword evidence="1 2" id="KW-0597">Phosphoprotein</keyword>
<dbReference type="SUPFAM" id="SSF52172">
    <property type="entry name" value="CheY-like"/>
    <property type="match status" value="1"/>
</dbReference>
<evidence type="ECO:0000256" key="2">
    <source>
        <dbReference type="PROSITE-ProRule" id="PRU00169"/>
    </source>
</evidence>
<dbReference type="Proteomes" id="UP000008631">
    <property type="component" value="Chromosome"/>
</dbReference>
<dbReference type="Gene3D" id="3.40.50.2300">
    <property type="match status" value="1"/>
</dbReference>
<dbReference type="InterPro" id="IPR011006">
    <property type="entry name" value="CheY-like_superfamily"/>
</dbReference>
<feature type="modified residue" description="4-aspartylphosphate" evidence="2">
    <location>
        <position position="56"/>
    </location>
</feature>
<dbReference type="InterPro" id="IPR050595">
    <property type="entry name" value="Bact_response_regulator"/>
</dbReference>
<dbReference type="PROSITE" id="PS50110">
    <property type="entry name" value="RESPONSE_REGULATORY"/>
    <property type="match status" value="1"/>
</dbReference>
<dbReference type="eggNOG" id="COG0784">
    <property type="taxonomic scope" value="Bacteria"/>
</dbReference>
<evidence type="ECO:0000313" key="6">
    <source>
        <dbReference type="Proteomes" id="UP000008631"/>
    </source>
</evidence>
<dbReference type="AlphaFoldDB" id="E8QZ63"/>
<dbReference type="SMART" id="SM00448">
    <property type="entry name" value="REC"/>
    <property type="match status" value="1"/>
</dbReference>
<dbReference type="InterPro" id="IPR001789">
    <property type="entry name" value="Sig_transdc_resp-reg_receiver"/>
</dbReference>
<reference evidence="5 6" key="2">
    <citation type="journal article" date="2011" name="Stand. Genomic Sci.">
        <title>Complete genome sequence of Isosphaera pallida type strain (IS1B).</title>
        <authorList>
            <consortium name="US DOE Joint Genome Institute (JGI-PGF)"/>
            <person name="Goker M."/>
            <person name="Cleland D."/>
            <person name="Saunders E."/>
            <person name="Lapidus A."/>
            <person name="Nolan M."/>
            <person name="Lucas S."/>
            <person name="Hammon N."/>
            <person name="Deshpande S."/>
            <person name="Cheng J.F."/>
            <person name="Tapia R."/>
            <person name="Han C."/>
            <person name="Goodwin L."/>
            <person name="Pitluck S."/>
            <person name="Liolios K."/>
            <person name="Pagani I."/>
            <person name="Ivanova N."/>
            <person name="Mavromatis K."/>
            <person name="Pati A."/>
            <person name="Chen A."/>
            <person name="Palaniappan K."/>
            <person name="Land M."/>
            <person name="Hauser L."/>
            <person name="Chang Y.J."/>
            <person name="Jeffries C.D."/>
            <person name="Detter J.C."/>
            <person name="Beck B."/>
            <person name="Woyke T."/>
            <person name="Bristow J."/>
            <person name="Eisen J.A."/>
            <person name="Markowitz V."/>
            <person name="Hugenholtz P."/>
            <person name="Kyrpides N.C."/>
            <person name="Klenk H.P."/>
        </authorList>
    </citation>
    <scope>NUCLEOTIDE SEQUENCE [LARGE SCALE GENOMIC DNA]</scope>
    <source>
        <strain evidence="6">ATCC 43644 / DSM 9630 / IS1B</strain>
    </source>
</reference>
<dbReference type="PANTHER" id="PTHR44591:SF3">
    <property type="entry name" value="RESPONSE REGULATORY DOMAIN-CONTAINING PROTEIN"/>
    <property type="match status" value="1"/>
</dbReference>
<protein>
    <submittedName>
        <fullName evidence="5">Response regulator receiver protein</fullName>
    </submittedName>
</protein>
<dbReference type="GO" id="GO:0000160">
    <property type="term" value="P:phosphorelay signal transduction system"/>
    <property type="evidence" value="ECO:0007669"/>
    <property type="project" value="InterPro"/>
</dbReference>
<dbReference type="KEGG" id="ipa:Isop_2635"/>
<dbReference type="InParanoid" id="E8QZ63"/>
<gene>
    <name evidence="5" type="ordered locus">Isop_2635</name>
</gene>
<accession>E8QZ63</accession>
<proteinExistence type="predicted"/>
<evidence type="ECO:0000256" key="3">
    <source>
        <dbReference type="SAM" id="MobiDB-lite"/>
    </source>
</evidence>
<dbReference type="HOGENOM" id="CLU_000445_69_8_0"/>
<evidence type="ECO:0000313" key="5">
    <source>
        <dbReference type="EMBL" id="ADV63205.1"/>
    </source>
</evidence>
<sequence length="148" mass="15802">MLERPSKVLVVDDEHHVARLLEFMLTRVGYQVVIARDGVSALEKVAESVPDAVLLDLFLPKLSGEEVLNRWRSDPALKDLVVVVLSGKTYAPASTAESTQGDRANARVSKPIAPSELLRLLAELGVPPRRSISSGTSSSASSIEGAAS</sequence>
<dbReference type="STRING" id="575540.Isop_2635"/>
<feature type="region of interest" description="Disordered" evidence="3">
    <location>
        <begin position="128"/>
        <end position="148"/>
    </location>
</feature>